<keyword evidence="3" id="KW-1185">Reference proteome</keyword>
<feature type="transmembrane region" description="Helical" evidence="1">
    <location>
        <begin position="110"/>
        <end position="129"/>
    </location>
</feature>
<dbReference type="AlphaFoldDB" id="A0A6C0RGK1"/>
<evidence type="ECO:0000256" key="1">
    <source>
        <dbReference type="SAM" id="Phobius"/>
    </source>
</evidence>
<dbReference type="Proteomes" id="UP000474630">
    <property type="component" value="Chromosome"/>
</dbReference>
<dbReference type="EMBL" id="CP048409">
    <property type="protein sequence ID" value="QIA08201.1"/>
    <property type="molecule type" value="Genomic_DNA"/>
</dbReference>
<keyword evidence="1" id="KW-1133">Transmembrane helix</keyword>
<keyword evidence="1" id="KW-0472">Membrane</keyword>
<evidence type="ECO:0000313" key="2">
    <source>
        <dbReference type="EMBL" id="QIA08201.1"/>
    </source>
</evidence>
<protein>
    <submittedName>
        <fullName evidence="2">Uncharacterized protein</fullName>
    </submittedName>
</protein>
<organism evidence="2 3">
    <name type="scientific">Draconibacterium halophilum</name>
    <dbReference type="NCBI Taxonomy" id="2706887"/>
    <lineage>
        <taxon>Bacteria</taxon>
        <taxon>Pseudomonadati</taxon>
        <taxon>Bacteroidota</taxon>
        <taxon>Bacteroidia</taxon>
        <taxon>Marinilabiliales</taxon>
        <taxon>Prolixibacteraceae</taxon>
        <taxon>Draconibacterium</taxon>
    </lineage>
</organism>
<accession>A0A6C0RGK1</accession>
<feature type="transmembrane region" description="Helical" evidence="1">
    <location>
        <begin position="24"/>
        <end position="44"/>
    </location>
</feature>
<proteinExistence type="predicted"/>
<feature type="transmembrane region" description="Helical" evidence="1">
    <location>
        <begin position="141"/>
        <end position="159"/>
    </location>
</feature>
<name>A0A6C0RGK1_9BACT</name>
<gene>
    <name evidence="2" type="ORF">G0Q07_10940</name>
</gene>
<feature type="transmembrane region" description="Helical" evidence="1">
    <location>
        <begin position="56"/>
        <end position="76"/>
    </location>
</feature>
<dbReference type="RefSeq" id="WP_163346122.1">
    <property type="nucleotide sequence ID" value="NZ_CP048409.1"/>
</dbReference>
<keyword evidence="1" id="KW-0812">Transmembrane</keyword>
<sequence length="177" mass="20597">MTAHEFDTNLSKLTGKLKKEDRQYARIVMVIQIFYWIFIPLFMVKTALQYTDSHDINDLFSGVALVLGFLIIALTFRKYYKDYQYVDYSLPTLEMLKKAACRYQPFQRRALGIVPGLLLMDVGFTFEGIGEGKSVLDSQVFFLGAILFGVIIGLVIWYFKYKPLRDKILHLVREIEE</sequence>
<evidence type="ECO:0000313" key="3">
    <source>
        <dbReference type="Proteomes" id="UP000474630"/>
    </source>
</evidence>
<dbReference type="KEGG" id="drc:G0Q07_10940"/>
<reference evidence="2 3" key="1">
    <citation type="submission" date="2020-02" db="EMBL/GenBank/DDBJ databases">
        <title>Genome sequencing for Draconibacterium sp. strain M1.</title>
        <authorList>
            <person name="Park S.-J."/>
        </authorList>
    </citation>
    <scope>NUCLEOTIDE SEQUENCE [LARGE SCALE GENOMIC DNA]</scope>
    <source>
        <strain evidence="2 3">M1</strain>
    </source>
</reference>